<reference evidence="2 3" key="1">
    <citation type="submission" date="2019-04" db="EMBL/GenBank/DDBJ databases">
        <authorList>
            <consortium name="Pathogen Informatics"/>
        </authorList>
    </citation>
    <scope>NUCLEOTIDE SEQUENCE [LARGE SCALE GENOMIC DNA]</scope>
    <source>
        <strain evidence="2 3">NCTC9239</strain>
    </source>
</reference>
<name>A0A4P1JRB2_9CAUL</name>
<dbReference type="RefSeq" id="WP_138140628.1">
    <property type="nucleotide sequence ID" value="NZ_LR588407.1"/>
</dbReference>
<dbReference type="Proteomes" id="UP000309952">
    <property type="component" value="Chromosome"/>
</dbReference>
<organism evidence="2 3">
    <name type="scientific">Brevundimonas vancanneytii</name>
    <dbReference type="NCBI Taxonomy" id="1325724"/>
    <lineage>
        <taxon>Bacteria</taxon>
        <taxon>Pseudomonadati</taxon>
        <taxon>Pseudomonadota</taxon>
        <taxon>Alphaproteobacteria</taxon>
        <taxon>Caulobacterales</taxon>
        <taxon>Caulobacteraceae</taxon>
        <taxon>Brevundimonas</taxon>
    </lineage>
</organism>
<gene>
    <name evidence="2" type="ORF">NCTC9239_00091</name>
</gene>
<keyword evidence="1" id="KW-0812">Transmembrane</keyword>
<keyword evidence="1" id="KW-0472">Membrane</keyword>
<proteinExistence type="predicted"/>
<evidence type="ECO:0000313" key="3">
    <source>
        <dbReference type="Proteomes" id="UP000309952"/>
    </source>
</evidence>
<dbReference type="AlphaFoldDB" id="A0A4P1JRB2"/>
<evidence type="ECO:0000256" key="1">
    <source>
        <dbReference type="SAM" id="Phobius"/>
    </source>
</evidence>
<accession>A0A4P1JRB2</accession>
<dbReference type="EMBL" id="LR588407">
    <property type="protein sequence ID" value="VTO10655.1"/>
    <property type="molecule type" value="Genomic_DNA"/>
</dbReference>
<evidence type="ECO:0000313" key="2">
    <source>
        <dbReference type="EMBL" id="VTO10655.1"/>
    </source>
</evidence>
<protein>
    <submittedName>
        <fullName evidence="2">Uncharacterized protein</fullName>
    </submittedName>
</protein>
<keyword evidence="3" id="KW-1185">Reference proteome</keyword>
<keyword evidence="1" id="KW-1133">Transmembrane helix</keyword>
<sequence>MDEVVKWALQVVAALGALGVFWQLWVAHRAQRTARLALLQLACRGDGEVFVVEVIWRGPSVAEGLQIEARLLAPRDAVIAPNETLQQGAPSRQASDMLWRPIYTRQRVHRAQDVMTRFRVTSPHQLTRVRLQLTLKSTATKRSLIKVTRWLSPSA</sequence>
<feature type="transmembrane region" description="Helical" evidence="1">
    <location>
        <begin position="6"/>
        <end position="26"/>
    </location>
</feature>
<dbReference type="KEGG" id="bvy:NCTC9239_00091"/>